<dbReference type="EMBL" id="LSBH01000010">
    <property type="protein sequence ID" value="OAQ71623.1"/>
    <property type="molecule type" value="Genomic_DNA"/>
</dbReference>
<evidence type="ECO:0000313" key="1">
    <source>
        <dbReference type="EMBL" id="OAQ71623.1"/>
    </source>
</evidence>
<comment type="caution">
    <text evidence="1">The sequence shown here is derived from an EMBL/GenBank/DDBJ whole genome shotgun (WGS) entry which is preliminary data.</text>
</comment>
<reference evidence="1 2" key="1">
    <citation type="submission" date="2016-01" db="EMBL/GenBank/DDBJ databases">
        <title>Biosynthesis of antibiotic leucinostatins and their inhibition on Phytophthora in bio-control Purpureocillium lilacinum.</title>
        <authorList>
            <person name="Wang G."/>
            <person name="Liu Z."/>
            <person name="Lin R."/>
            <person name="Li E."/>
            <person name="Mao Z."/>
            <person name="Ling J."/>
            <person name="Yin W."/>
            <person name="Xie B."/>
        </authorList>
    </citation>
    <scope>NUCLEOTIDE SEQUENCE [LARGE SCALE GENOMIC DNA]</scope>
    <source>
        <strain evidence="1">PLBJ-1</strain>
    </source>
</reference>
<protein>
    <recommendedName>
        <fullName evidence="3">Secreted protein</fullName>
    </recommendedName>
</protein>
<gene>
    <name evidence="1" type="ORF">VFPBJ_10402</name>
</gene>
<sequence length="414" mass="44219">MSDMMSECAGPRRLLSAISLAVMAATASAVALDTRAAAFKHIAHSSFSLSKSPAGVDYQAMINKVEADPRIKKVSLNDVVTASSPQSNGRYPLCHPTNLKAELRPTGFCWNAADDTSADWVPQGITGSGDADPSGTVNGRRLIAASWHYTKDEVARISIADFSKPSKGITYHNLLLVQPTSNGNFASVENVHADGLMWFGNKLFLATGVRLQVYSLDHIWKTRTDGGNAGKIGLVADGAYARWHGWAMPMIAEYRTTWGAGGSWKSCASAKGDTPCLISISLAPDRKSFVTAEYYAEKAGGGRVIRWGLDAASGLPTGKATEAFASPVWHQQGIATDGKAFYVSGDCPGAPPANDPNNHICIHKALPDGAPHVLTKAPPLTQNLAYWPRTGELWGVNERISTKGGKRVVFNIKP</sequence>
<name>A0A179G2L5_PURLI</name>
<proteinExistence type="predicted"/>
<dbReference type="AlphaFoldDB" id="A0A179G2L5"/>
<organism evidence="1 2">
    <name type="scientific">Purpureocillium lilacinum</name>
    <name type="common">Paecilomyces lilacinus</name>
    <dbReference type="NCBI Taxonomy" id="33203"/>
    <lineage>
        <taxon>Eukaryota</taxon>
        <taxon>Fungi</taxon>
        <taxon>Dikarya</taxon>
        <taxon>Ascomycota</taxon>
        <taxon>Pezizomycotina</taxon>
        <taxon>Sordariomycetes</taxon>
        <taxon>Hypocreomycetidae</taxon>
        <taxon>Hypocreales</taxon>
        <taxon>Ophiocordycipitaceae</taxon>
        <taxon>Purpureocillium</taxon>
    </lineage>
</organism>
<evidence type="ECO:0008006" key="3">
    <source>
        <dbReference type="Google" id="ProtNLM"/>
    </source>
</evidence>
<accession>A0A179G2L5</accession>
<evidence type="ECO:0000313" key="2">
    <source>
        <dbReference type="Proteomes" id="UP000078240"/>
    </source>
</evidence>
<dbReference type="Proteomes" id="UP000078240">
    <property type="component" value="Unassembled WGS sequence"/>
</dbReference>